<sequence length="139" mass="15750">MSKRDRHRGGGGAPLTPEEQEDQDIEDAVQKRLKTEFSKLKGAENRCKRAFTEAGMRGTLVAEEQKTIVSQSLRKFELKVDCSAQEFKAYIEKRRTHIRKLSMNMGSVYDCAGYIQYDRNDGNTRPKFSSSISVAIALL</sequence>
<reference evidence="2" key="1">
    <citation type="submission" date="2018-08" db="EMBL/GenBank/DDBJ databases">
        <authorList>
            <person name="Rossello M."/>
        </authorList>
    </citation>
    <scope>NUCLEOTIDE SEQUENCE [LARGE SCALE GENOMIC DNA]</scope>
    <source>
        <strain evidence="2">cv. Chinese Spring</strain>
    </source>
</reference>
<accession>A0A3B6B6N4</accession>
<dbReference type="Gramene" id="TraesCS2A02G500800.3">
    <property type="protein sequence ID" value="TraesCS2A02G500800.3"/>
    <property type="gene ID" value="TraesCS2A02G500800"/>
</dbReference>
<dbReference type="AlphaFoldDB" id="A0A3B6B6N4"/>
<dbReference type="OrthoDB" id="10368232at2759"/>
<feature type="region of interest" description="Disordered" evidence="1">
    <location>
        <begin position="1"/>
        <end position="28"/>
    </location>
</feature>
<protein>
    <submittedName>
        <fullName evidence="2">Uncharacterized protein</fullName>
    </submittedName>
</protein>
<dbReference type="Gramene" id="TraesRN2A0101160800.3">
    <property type="protein sequence ID" value="TraesRN2A0101160800.3"/>
    <property type="gene ID" value="TraesRN2A0101160800"/>
</dbReference>
<organism evidence="2">
    <name type="scientific">Triticum aestivum</name>
    <name type="common">Wheat</name>
    <dbReference type="NCBI Taxonomy" id="4565"/>
    <lineage>
        <taxon>Eukaryota</taxon>
        <taxon>Viridiplantae</taxon>
        <taxon>Streptophyta</taxon>
        <taxon>Embryophyta</taxon>
        <taxon>Tracheophyta</taxon>
        <taxon>Spermatophyta</taxon>
        <taxon>Magnoliopsida</taxon>
        <taxon>Liliopsida</taxon>
        <taxon>Poales</taxon>
        <taxon>Poaceae</taxon>
        <taxon>BOP clade</taxon>
        <taxon>Pooideae</taxon>
        <taxon>Triticodae</taxon>
        <taxon>Triticeae</taxon>
        <taxon>Triticinae</taxon>
        <taxon>Triticum</taxon>
    </lineage>
</organism>
<evidence type="ECO:0000313" key="2">
    <source>
        <dbReference type="EnsemblPlants" id="TraesCS2A02G500800.3"/>
    </source>
</evidence>
<dbReference type="Proteomes" id="UP000019116">
    <property type="component" value="Chromosome 2A"/>
</dbReference>
<dbReference type="Gramene" id="TraesCS2A03G1166900.3">
    <property type="protein sequence ID" value="TraesCS2A03G1166900.3.CDS"/>
    <property type="gene ID" value="TraesCS2A03G1166900"/>
</dbReference>
<evidence type="ECO:0000256" key="1">
    <source>
        <dbReference type="SAM" id="MobiDB-lite"/>
    </source>
</evidence>
<name>A0A3B6B6N4_WHEAT</name>
<keyword evidence="3" id="KW-1185">Reference proteome</keyword>
<evidence type="ECO:0000313" key="3">
    <source>
        <dbReference type="Proteomes" id="UP000019116"/>
    </source>
</evidence>
<reference evidence="2" key="2">
    <citation type="submission" date="2018-10" db="UniProtKB">
        <authorList>
            <consortium name="EnsemblPlants"/>
        </authorList>
    </citation>
    <scope>IDENTIFICATION</scope>
</reference>
<dbReference type="EnsemblPlants" id="TraesCS2A02G500800.3">
    <property type="protein sequence ID" value="TraesCS2A02G500800.3"/>
    <property type="gene ID" value="TraesCS2A02G500800"/>
</dbReference>
<feature type="compositionally biased region" description="Acidic residues" evidence="1">
    <location>
        <begin position="18"/>
        <end position="27"/>
    </location>
</feature>
<proteinExistence type="predicted"/>